<sequence>MKDMEDELNEKLAFLGSFVTSFRDQIHTDIQVKPSNNGPPIRAHRALLAARSEIFKNILDSDGCKAPPNDLITNPRTNSRRARLSPRVPLHRNTAQREGGEACLLSLHGSGQVRQSSSCKSSASTRCSSP</sequence>
<feature type="domain" description="BTB" evidence="4">
    <location>
        <begin position="28"/>
        <end position="62"/>
    </location>
</feature>
<reference evidence="5 6" key="1">
    <citation type="submission" date="2019-07" db="EMBL/GenBank/DDBJ databases">
        <title>De Novo Assembly of kiwifruit Actinidia rufa.</title>
        <authorList>
            <person name="Sugita-Konishi S."/>
            <person name="Sato K."/>
            <person name="Mori E."/>
            <person name="Abe Y."/>
            <person name="Kisaki G."/>
            <person name="Hamano K."/>
            <person name="Suezawa K."/>
            <person name="Otani M."/>
            <person name="Fukuda T."/>
            <person name="Manabe T."/>
            <person name="Gomi K."/>
            <person name="Tabuchi M."/>
            <person name="Akimitsu K."/>
            <person name="Kataoka I."/>
        </authorList>
    </citation>
    <scope>NUCLEOTIDE SEQUENCE [LARGE SCALE GENOMIC DNA]</scope>
    <source>
        <strain evidence="6">cv. Fuchu</strain>
    </source>
</reference>
<protein>
    <submittedName>
        <fullName evidence="5">BTB/POZ domain-containing protein</fullName>
    </submittedName>
</protein>
<evidence type="ECO:0000313" key="6">
    <source>
        <dbReference type="Proteomes" id="UP000585474"/>
    </source>
</evidence>
<dbReference type="InterPro" id="IPR044784">
    <property type="entry name" value="At1g01640-like"/>
</dbReference>
<comment type="caution">
    <text evidence="5">The sequence shown here is derived from an EMBL/GenBank/DDBJ whole genome shotgun (WGS) entry which is preliminary data.</text>
</comment>
<dbReference type="InterPro" id="IPR011333">
    <property type="entry name" value="SKP1/BTB/POZ_sf"/>
</dbReference>
<evidence type="ECO:0000256" key="1">
    <source>
        <dbReference type="ARBA" id="ARBA00002668"/>
    </source>
</evidence>
<evidence type="ECO:0000256" key="3">
    <source>
        <dbReference type="SAM" id="MobiDB-lite"/>
    </source>
</evidence>
<organism evidence="5 6">
    <name type="scientific">Actinidia rufa</name>
    <dbReference type="NCBI Taxonomy" id="165716"/>
    <lineage>
        <taxon>Eukaryota</taxon>
        <taxon>Viridiplantae</taxon>
        <taxon>Streptophyta</taxon>
        <taxon>Embryophyta</taxon>
        <taxon>Tracheophyta</taxon>
        <taxon>Spermatophyta</taxon>
        <taxon>Magnoliopsida</taxon>
        <taxon>eudicotyledons</taxon>
        <taxon>Gunneridae</taxon>
        <taxon>Pentapetalae</taxon>
        <taxon>asterids</taxon>
        <taxon>Ericales</taxon>
        <taxon>Actinidiaceae</taxon>
        <taxon>Actinidia</taxon>
    </lineage>
</organism>
<dbReference type="OrthoDB" id="6359943at2759"/>
<dbReference type="AlphaFoldDB" id="A0A7J0EDB9"/>
<keyword evidence="6" id="KW-1185">Reference proteome</keyword>
<dbReference type="PANTHER" id="PTHR47274">
    <property type="entry name" value="BTB/POZ DOMAIN CONTAINING PROTEIN, EXPRESSED-RELATED"/>
    <property type="match status" value="1"/>
</dbReference>
<gene>
    <name evidence="5" type="ORF">Acr_03g0012580</name>
</gene>
<dbReference type="PROSITE" id="PS50097">
    <property type="entry name" value="BTB"/>
    <property type="match status" value="1"/>
</dbReference>
<dbReference type="EMBL" id="BJWL01000003">
    <property type="protein sequence ID" value="GFY84484.1"/>
    <property type="molecule type" value="Genomic_DNA"/>
</dbReference>
<evidence type="ECO:0000256" key="2">
    <source>
        <dbReference type="ARBA" id="ARBA00004906"/>
    </source>
</evidence>
<dbReference type="Gene3D" id="3.30.710.10">
    <property type="entry name" value="Potassium Channel Kv1.1, Chain A"/>
    <property type="match status" value="1"/>
</dbReference>
<dbReference type="Pfam" id="PF00651">
    <property type="entry name" value="BTB"/>
    <property type="match status" value="1"/>
</dbReference>
<dbReference type="SUPFAM" id="SSF54695">
    <property type="entry name" value="POZ domain"/>
    <property type="match status" value="1"/>
</dbReference>
<name>A0A7J0EDB9_9ERIC</name>
<evidence type="ECO:0000259" key="4">
    <source>
        <dbReference type="PROSITE" id="PS50097"/>
    </source>
</evidence>
<dbReference type="PANTHER" id="PTHR47274:SF1">
    <property type="entry name" value="BTB_POZ DOMAIN CONTAINING PROTEIN, EXPRESSED"/>
    <property type="match status" value="1"/>
</dbReference>
<comment type="function">
    <text evidence="1">May act as a substrate-specific adapter of an E3 ubiquitin-protein ligase complex (CUL3-RBX1-BTB) which mediates the ubiquitination and subsequent proteasomal degradation of target proteins.</text>
</comment>
<accession>A0A7J0EDB9</accession>
<evidence type="ECO:0000313" key="5">
    <source>
        <dbReference type="EMBL" id="GFY84484.1"/>
    </source>
</evidence>
<proteinExistence type="predicted"/>
<comment type="pathway">
    <text evidence="2">Protein modification; protein ubiquitination.</text>
</comment>
<feature type="region of interest" description="Disordered" evidence="3">
    <location>
        <begin position="65"/>
        <end position="96"/>
    </location>
</feature>
<dbReference type="Proteomes" id="UP000585474">
    <property type="component" value="Unassembled WGS sequence"/>
</dbReference>
<dbReference type="InterPro" id="IPR000210">
    <property type="entry name" value="BTB/POZ_dom"/>
</dbReference>